<accession>A0A0F9TP90</accession>
<evidence type="ECO:0000259" key="1">
    <source>
        <dbReference type="PROSITE" id="PS50943"/>
    </source>
</evidence>
<dbReference type="SMART" id="SM00530">
    <property type="entry name" value="HTH_XRE"/>
    <property type="match status" value="1"/>
</dbReference>
<dbReference type="GO" id="GO:0003677">
    <property type="term" value="F:DNA binding"/>
    <property type="evidence" value="ECO:0007669"/>
    <property type="project" value="InterPro"/>
</dbReference>
<dbReference type="PROSITE" id="PS50943">
    <property type="entry name" value="HTH_CROC1"/>
    <property type="match status" value="1"/>
</dbReference>
<dbReference type="EMBL" id="LAZR01001090">
    <property type="protein sequence ID" value="KKN50901.1"/>
    <property type="molecule type" value="Genomic_DNA"/>
</dbReference>
<organism evidence="2">
    <name type="scientific">marine sediment metagenome</name>
    <dbReference type="NCBI Taxonomy" id="412755"/>
    <lineage>
        <taxon>unclassified sequences</taxon>
        <taxon>metagenomes</taxon>
        <taxon>ecological metagenomes</taxon>
    </lineage>
</organism>
<feature type="domain" description="HTH cro/C1-type" evidence="1">
    <location>
        <begin position="8"/>
        <end position="62"/>
    </location>
</feature>
<dbReference type="AlphaFoldDB" id="A0A0F9TP90"/>
<dbReference type="InterPro" id="IPR001387">
    <property type="entry name" value="Cro/C1-type_HTH"/>
</dbReference>
<name>A0A0F9TP90_9ZZZZ</name>
<sequence>MLMDNPDLKKLREKKGFSQEGLGYHLGVSGRQVRMYENGETVLPSGKVIPYARALDVPAEDLLHAASEVEAIDAREVNSWDQ</sequence>
<reference evidence="2" key="1">
    <citation type="journal article" date="2015" name="Nature">
        <title>Complex archaea that bridge the gap between prokaryotes and eukaryotes.</title>
        <authorList>
            <person name="Spang A."/>
            <person name="Saw J.H."/>
            <person name="Jorgensen S.L."/>
            <person name="Zaremba-Niedzwiedzka K."/>
            <person name="Martijn J."/>
            <person name="Lind A.E."/>
            <person name="van Eijk R."/>
            <person name="Schleper C."/>
            <person name="Guy L."/>
            <person name="Ettema T.J."/>
        </authorList>
    </citation>
    <scope>NUCLEOTIDE SEQUENCE</scope>
</reference>
<gene>
    <name evidence="2" type="ORF">LCGC14_0628210</name>
</gene>
<proteinExistence type="predicted"/>
<comment type="caution">
    <text evidence="2">The sequence shown here is derived from an EMBL/GenBank/DDBJ whole genome shotgun (WGS) entry which is preliminary data.</text>
</comment>
<dbReference type="Gene3D" id="1.10.260.40">
    <property type="entry name" value="lambda repressor-like DNA-binding domains"/>
    <property type="match status" value="1"/>
</dbReference>
<dbReference type="InterPro" id="IPR010982">
    <property type="entry name" value="Lambda_DNA-bd_dom_sf"/>
</dbReference>
<dbReference type="CDD" id="cd00093">
    <property type="entry name" value="HTH_XRE"/>
    <property type="match status" value="1"/>
</dbReference>
<evidence type="ECO:0000313" key="2">
    <source>
        <dbReference type="EMBL" id="KKN50901.1"/>
    </source>
</evidence>
<protein>
    <recommendedName>
        <fullName evidence="1">HTH cro/C1-type domain-containing protein</fullName>
    </recommendedName>
</protein>
<dbReference type="SUPFAM" id="SSF47413">
    <property type="entry name" value="lambda repressor-like DNA-binding domains"/>
    <property type="match status" value="1"/>
</dbReference>
<dbReference type="Pfam" id="PF13560">
    <property type="entry name" value="HTH_31"/>
    <property type="match status" value="1"/>
</dbReference>